<keyword evidence="4 7" id="KW-0547">Nucleotide-binding</keyword>
<evidence type="ECO:0000256" key="7">
    <source>
        <dbReference type="HAMAP-Rule" id="MF_02090"/>
    </source>
</evidence>
<feature type="binding site" evidence="7">
    <location>
        <position position="411"/>
    </location>
    <ligand>
        <name>deamido-NAD(+)</name>
        <dbReference type="ChEBI" id="CHEBI:58437"/>
        <note>ligand shared between two neighboring subunits</note>
    </ligand>
</feature>
<sequence length="556" mass="59423">MKIAMLQCNVVTGDVAGNVERIVAAACDAAARGADLCVTPELALCGAGPGSFLRADDFAQGCRAGLDRLAEALRDGPPLLVGAPVASSYDEKLLSNAGVLVHKGQWQPVSRKVYQSSGQDVESRYFDRGVTCGLISVGGWRVGVVLCEDSSTEDGAFWKIQYASGHSPLMELIQRGVDAIVHLAAAPFSIGSQGMAERLLSHVAARHHIHLFSVNLTGGYDNRIFSGQSLAFDPTGQLLARGKAFDEEVLVVDAAVAENNLIHPLASCIEEAVWRALTLGVRDFVRKCGGERVIVGLSGGMDSALVCSVAAEALGPENVFGVLMPSPYSSKGSVDDSLTLAENLGIKTVTLPIEPLMDAYRQSLAPGLDIFPPYDGELTFENIQARIRGSLLAALANRARALILNTGNKSESGMGYCTLYGDAVGALAVIGDLTKTEVYAVGRWYNQYRQQEIIPTAIFDKAPSAELRPGQKDEDSLPPYDRLDPVLEGLLASSALGEKDSLPADADELSRDVRRRLFTSEFKRRQSPPALFVSRVPFGPGWSVPMAGRYRMPKGG</sequence>
<feature type="binding site" evidence="7">
    <location>
        <position position="523"/>
    </location>
    <ligand>
        <name>deamido-NAD(+)</name>
        <dbReference type="ChEBI" id="CHEBI:58437"/>
        <note>ligand shared between two neighboring subunits</note>
    </ligand>
</feature>
<keyword evidence="5 7" id="KW-0067">ATP-binding</keyword>
<comment type="caution">
    <text evidence="11">The sequence shown here is derived from an EMBL/GenBank/DDBJ whole genome shotgun (WGS) entry which is preliminary data.</text>
</comment>
<evidence type="ECO:0000256" key="1">
    <source>
        <dbReference type="ARBA" id="ARBA00005188"/>
    </source>
</evidence>
<dbReference type="SUPFAM" id="SSF56317">
    <property type="entry name" value="Carbon-nitrogen hydrolase"/>
    <property type="match status" value="1"/>
</dbReference>
<feature type="active site" description="Proton acceptor; for glutaminase activity" evidence="7">
    <location>
        <position position="41"/>
    </location>
</feature>
<evidence type="ECO:0000259" key="10">
    <source>
        <dbReference type="PROSITE" id="PS50263"/>
    </source>
</evidence>
<dbReference type="GO" id="GO:0003952">
    <property type="term" value="F:NAD+ synthase (glutamine-hydrolyzing) activity"/>
    <property type="evidence" value="ECO:0007669"/>
    <property type="project" value="UniProtKB-UniRule"/>
</dbReference>
<comment type="catalytic activity">
    <reaction evidence="7 8">
        <text>deamido-NAD(+) + L-glutamine + ATP + H2O = L-glutamate + AMP + diphosphate + NAD(+) + H(+)</text>
        <dbReference type="Rhea" id="RHEA:24384"/>
        <dbReference type="ChEBI" id="CHEBI:15377"/>
        <dbReference type="ChEBI" id="CHEBI:15378"/>
        <dbReference type="ChEBI" id="CHEBI:29985"/>
        <dbReference type="ChEBI" id="CHEBI:30616"/>
        <dbReference type="ChEBI" id="CHEBI:33019"/>
        <dbReference type="ChEBI" id="CHEBI:57540"/>
        <dbReference type="ChEBI" id="CHEBI:58359"/>
        <dbReference type="ChEBI" id="CHEBI:58437"/>
        <dbReference type="ChEBI" id="CHEBI:456215"/>
        <dbReference type="EC" id="6.3.5.1"/>
    </reaction>
</comment>
<dbReference type="Gene3D" id="3.60.110.10">
    <property type="entry name" value="Carbon-nitrogen hydrolase"/>
    <property type="match status" value="1"/>
</dbReference>
<name>A0A9D2KQZ1_9BACT</name>
<evidence type="ECO:0000256" key="6">
    <source>
        <dbReference type="ARBA" id="ARBA00023027"/>
    </source>
</evidence>
<keyword evidence="6 7" id="KW-0520">NAD</keyword>
<dbReference type="InterPro" id="IPR014729">
    <property type="entry name" value="Rossmann-like_a/b/a_fold"/>
</dbReference>
<evidence type="ECO:0000256" key="4">
    <source>
        <dbReference type="ARBA" id="ARBA00022741"/>
    </source>
</evidence>
<dbReference type="Gene3D" id="3.40.50.620">
    <property type="entry name" value="HUPs"/>
    <property type="match status" value="1"/>
</dbReference>
<feature type="binding site" evidence="7">
    <location>
        <begin position="296"/>
        <end position="303"/>
    </location>
    <ligand>
        <name>ATP</name>
        <dbReference type="ChEBI" id="CHEBI:30616"/>
    </ligand>
</feature>
<dbReference type="GO" id="GO:0005737">
    <property type="term" value="C:cytoplasm"/>
    <property type="evidence" value="ECO:0007669"/>
    <property type="project" value="InterPro"/>
</dbReference>
<dbReference type="InterPro" id="IPR014445">
    <property type="entry name" value="Gln-dep_NAD_synthase"/>
</dbReference>
<dbReference type="PROSITE" id="PS50263">
    <property type="entry name" value="CN_HYDROLASE"/>
    <property type="match status" value="1"/>
</dbReference>
<proteinExistence type="inferred from homology"/>
<evidence type="ECO:0000256" key="3">
    <source>
        <dbReference type="ARBA" id="ARBA00022598"/>
    </source>
</evidence>
<comment type="function">
    <text evidence="7">Catalyzes the ATP-dependent amidation of deamido-NAD to form NAD. Uses L-glutamine as a nitrogen source.</text>
</comment>
<dbReference type="InterPro" id="IPR003694">
    <property type="entry name" value="NAD_synthase"/>
</dbReference>
<feature type="binding site" evidence="7">
    <location>
        <position position="406"/>
    </location>
    <ligand>
        <name>ATP</name>
        <dbReference type="ChEBI" id="CHEBI:30616"/>
    </ligand>
</feature>
<dbReference type="GO" id="GO:0005524">
    <property type="term" value="F:ATP binding"/>
    <property type="evidence" value="ECO:0007669"/>
    <property type="project" value="UniProtKB-UniRule"/>
</dbReference>
<protein>
    <recommendedName>
        <fullName evidence="7 8">Glutamine-dependent NAD(+) synthetase</fullName>
        <ecNumber evidence="7 8">6.3.5.1</ecNumber>
    </recommendedName>
    <alternativeName>
        <fullName evidence="7 8">NAD(+) synthase [glutamine-hydrolyzing]</fullName>
    </alternativeName>
</protein>
<feature type="domain" description="CN hydrolase" evidence="10">
    <location>
        <begin position="1"/>
        <end position="256"/>
    </location>
</feature>
<dbReference type="CDD" id="cd00553">
    <property type="entry name" value="NAD_synthase"/>
    <property type="match status" value="1"/>
</dbReference>
<evidence type="ECO:0000256" key="9">
    <source>
        <dbReference type="RuleBase" id="RU003811"/>
    </source>
</evidence>
<dbReference type="EMBL" id="DWZD01000014">
    <property type="protein sequence ID" value="HJA78315.1"/>
    <property type="molecule type" value="Genomic_DNA"/>
</dbReference>
<dbReference type="HAMAP" id="MF_02090">
    <property type="entry name" value="NadE_glutamine_dep"/>
    <property type="match status" value="1"/>
</dbReference>
<evidence type="ECO:0000256" key="5">
    <source>
        <dbReference type="ARBA" id="ARBA00022840"/>
    </source>
</evidence>
<evidence type="ECO:0000256" key="2">
    <source>
        <dbReference type="ARBA" id="ARBA00007145"/>
    </source>
</evidence>
<keyword evidence="3 7" id="KW-0436">Ligase</keyword>
<dbReference type="InterPro" id="IPR022310">
    <property type="entry name" value="NAD/GMP_synthase"/>
</dbReference>
<evidence type="ECO:0000313" key="12">
    <source>
        <dbReference type="Proteomes" id="UP000823821"/>
    </source>
</evidence>
<evidence type="ECO:0000256" key="8">
    <source>
        <dbReference type="PIRNR" id="PIRNR006630"/>
    </source>
</evidence>
<comment type="similarity">
    <text evidence="2 7 8">In the C-terminal section; belongs to the NAD synthetase family.</text>
</comment>
<reference evidence="11" key="2">
    <citation type="submission" date="2021-04" db="EMBL/GenBank/DDBJ databases">
        <authorList>
            <person name="Gilroy R."/>
        </authorList>
    </citation>
    <scope>NUCLEOTIDE SEQUENCE</scope>
    <source>
        <strain evidence="11">5032</strain>
    </source>
</reference>
<dbReference type="FunFam" id="3.40.50.620:FF:000106">
    <property type="entry name" value="Glutamine-dependent NAD(+) synthetase"/>
    <property type="match status" value="1"/>
</dbReference>
<gene>
    <name evidence="7" type="primary">nadE</name>
    <name evidence="11" type="ORF">H9784_01905</name>
</gene>
<dbReference type="PANTHER" id="PTHR23090">
    <property type="entry name" value="NH 3 /GLUTAMINE-DEPENDENT NAD + SYNTHETASE"/>
    <property type="match status" value="1"/>
</dbReference>
<dbReference type="GO" id="GO:0009435">
    <property type="term" value="P:NAD+ biosynthetic process"/>
    <property type="evidence" value="ECO:0007669"/>
    <property type="project" value="UniProtKB-UniRule"/>
</dbReference>
<dbReference type="Pfam" id="PF00795">
    <property type="entry name" value="CN_hydrolase"/>
    <property type="match status" value="1"/>
</dbReference>
<dbReference type="NCBIfam" id="TIGR00552">
    <property type="entry name" value="nadE"/>
    <property type="match status" value="1"/>
</dbReference>
<dbReference type="SUPFAM" id="SSF52402">
    <property type="entry name" value="Adenine nucleotide alpha hydrolases-like"/>
    <property type="match status" value="1"/>
</dbReference>
<organism evidence="11 12">
    <name type="scientific">Candidatus Desulfovibrio intestinavium</name>
    <dbReference type="NCBI Taxonomy" id="2838534"/>
    <lineage>
        <taxon>Bacteria</taxon>
        <taxon>Pseudomonadati</taxon>
        <taxon>Thermodesulfobacteriota</taxon>
        <taxon>Desulfovibrionia</taxon>
        <taxon>Desulfovibrionales</taxon>
        <taxon>Desulfovibrionaceae</taxon>
        <taxon>Desulfovibrio</taxon>
    </lineage>
</organism>
<dbReference type="InterPro" id="IPR003010">
    <property type="entry name" value="C-N_Hydrolase"/>
</dbReference>
<dbReference type="EC" id="6.3.5.1" evidence="7 8"/>
<evidence type="ECO:0000313" key="11">
    <source>
        <dbReference type="EMBL" id="HJA78315.1"/>
    </source>
</evidence>
<accession>A0A9D2KQZ1</accession>
<dbReference type="PIRSF" id="PIRSF006630">
    <property type="entry name" value="NADS_GAT"/>
    <property type="match status" value="1"/>
</dbReference>
<reference evidence="11" key="1">
    <citation type="journal article" date="2021" name="PeerJ">
        <title>Extensive microbial diversity within the chicken gut microbiome revealed by metagenomics and culture.</title>
        <authorList>
            <person name="Gilroy R."/>
            <person name="Ravi A."/>
            <person name="Getino M."/>
            <person name="Pursley I."/>
            <person name="Horton D.L."/>
            <person name="Alikhan N.F."/>
            <person name="Baker D."/>
            <person name="Gharbi K."/>
            <person name="Hall N."/>
            <person name="Watson M."/>
            <person name="Adriaenssens E.M."/>
            <person name="Foster-Nyarko E."/>
            <person name="Jarju S."/>
            <person name="Secka A."/>
            <person name="Antonio M."/>
            <person name="Oren A."/>
            <person name="Chaudhuri R.R."/>
            <person name="La Ragione R."/>
            <person name="Hildebrand F."/>
            <person name="Pallen M.J."/>
        </authorList>
    </citation>
    <scope>NUCLEOTIDE SEQUENCE</scope>
    <source>
        <strain evidence="11">5032</strain>
    </source>
</reference>
<feature type="active site" description="Nucleophile; for glutaminase activity" evidence="7">
    <location>
        <position position="147"/>
    </location>
</feature>
<dbReference type="CDD" id="cd07570">
    <property type="entry name" value="GAT_Gln-NAD-synth"/>
    <property type="match status" value="1"/>
</dbReference>
<dbReference type="NCBIfam" id="NF010588">
    <property type="entry name" value="PRK13981.1"/>
    <property type="match status" value="1"/>
</dbReference>
<comment type="caution">
    <text evidence="7">Lacks conserved residue(s) required for the propagation of feature annotation.</text>
</comment>
<dbReference type="InterPro" id="IPR036526">
    <property type="entry name" value="C-N_Hydrolase_sf"/>
</dbReference>
<dbReference type="Proteomes" id="UP000823821">
    <property type="component" value="Unassembled WGS sequence"/>
</dbReference>
<dbReference type="PANTHER" id="PTHR23090:SF9">
    <property type="entry name" value="GLUTAMINE-DEPENDENT NAD(+) SYNTHETASE"/>
    <property type="match status" value="1"/>
</dbReference>
<dbReference type="GO" id="GO:0008795">
    <property type="term" value="F:NAD+ synthase activity"/>
    <property type="evidence" value="ECO:0007669"/>
    <property type="project" value="UniProtKB-UniRule"/>
</dbReference>
<comment type="similarity">
    <text evidence="9">Belongs to the NAD synthetase family.</text>
</comment>
<feature type="binding site" evidence="7">
    <location>
        <position position="382"/>
    </location>
    <ligand>
        <name>deamido-NAD(+)</name>
        <dbReference type="ChEBI" id="CHEBI:58437"/>
        <note>ligand shared between two neighboring subunits</note>
    </ligand>
</feature>
<dbReference type="Pfam" id="PF02540">
    <property type="entry name" value="NAD_synthase"/>
    <property type="match status" value="1"/>
</dbReference>
<dbReference type="AlphaFoldDB" id="A0A9D2KQZ1"/>
<comment type="pathway">
    <text evidence="1 7 8">Cofactor biosynthesis; NAD(+) biosynthesis; NAD(+) from deamido-NAD(+) (L-Gln route): step 1/1.</text>
</comment>
<dbReference type="GO" id="GO:0004359">
    <property type="term" value="F:glutaminase activity"/>
    <property type="evidence" value="ECO:0007669"/>
    <property type="project" value="InterPro"/>
</dbReference>